<evidence type="ECO:0000259" key="8">
    <source>
        <dbReference type="Pfam" id="PF02687"/>
    </source>
</evidence>
<dbReference type="Pfam" id="PF12704">
    <property type="entry name" value="MacB_PCD"/>
    <property type="match status" value="1"/>
</dbReference>
<dbReference type="EMBL" id="AAWS01000075">
    <property type="protein sequence ID" value="EAY24276.1"/>
    <property type="molecule type" value="Genomic_DNA"/>
</dbReference>
<reference evidence="10 11" key="1">
    <citation type="submission" date="2007-01" db="EMBL/GenBank/DDBJ databases">
        <authorList>
            <person name="Haygood M."/>
            <person name="Podell S."/>
            <person name="Anderson C."/>
            <person name="Hopkinson B."/>
            <person name="Roe K."/>
            <person name="Barbeau K."/>
            <person name="Gaasterland T."/>
            <person name="Ferriera S."/>
            <person name="Johnson J."/>
            <person name="Kravitz S."/>
            <person name="Beeson K."/>
            <person name="Sutton G."/>
            <person name="Rogers Y.-H."/>
            <person name="Friedman R."/>
            <person name="Frazier M."/>
            <person name="Venter J.C."/>
        </authorList>
    </citation>
    <scope>NUCLEOTIDE SEQUENCE [LARGE SCALE GENOMIC DNA]</scope>
    <source>
        <strain evidence="10 11">ATCC 23134</strain>
    </source>
</reference>
<evidence type="ECO:0000256" key="3">
    <source>
        <dbReference type="ARBA" id="ARBA00022692"/>
    </source>
</evidence>
<dbReference type="Pfam" id="PF02687">
    <property type="entry name" value="FtsX"/>
    <property type="match status" value="1"/>
</dbReference>
<evidence type="ECO:0000256" key="4">
    <source>
        <dbReference type="ARBA" id="ARBA00022989"/>
    </source>
</evidence>
<dbReference type="eggNOG" id="COG0577">
    <property type="taxonomic scope" value="Bacteria"/>
</dbReference>
<organism evidence="10 11">
    <name type="scientific">Microscilla marina ATCC 23134</name>
    <dbReference type="NCBI Taxonomy" id="313606"/>
    <lineage>
        <taxon>Bacteria</taxon>
        <taxon>Pseudomonadati</taxon>
        <taxon>Bacteroidota</taxon>
        <taxon>Cytophagia</taxon>
        <taxon>Cytophagales</taxon>
        <taxon>Microscillaceae</taxon>
        <taxon>Microscilla</taxon>
    </lineage>
</organism>
<keyword evidence="5 7" id="KW-0472">Membrane</keyword>
<keyword evidence="2" id="KW-1003">Cell membrane</keyword>
<name>A1ZZC4_MICM2</name>
<comment type="similarity">
    <text evidence="6">Belongs to the ABC-4 integral membrane protein family.</text>
</comment>
<evidence type="ECO:0000313" key="11">
    <source>
        <dbReference type="Proteomes" id="UP000004095"/>
    </source>
</evidence>
<dbReference type="RefSeq" id="WP_002705160.1">
    <property type="nucleotide sequence ID" value="NZ_AAWS01000075.1"/>
</dbReference>
<evidence type="ECO:0000256" key="6">
    <source>
        <dbReference type="ARBA" id="ARBA00038076"/>
    </source>
</evidence>
<dbReference type="GO" id="GO:0005886">
    <property type="term" value="C:plasma membrane"/>
    <property type="evidence" value="ECO:0007669"/>
    <property type="project" value="UniProtKB-SubCell"/>
</dbReference>
<dbReference type="PANTHER" id="PTHR30572">
    <property type="entry name" value="MEMBRANE COMPONENT OF TRANSPORTER-RELATED"/>
    <property type="match status" value="1"/>
</dbReference>
<sequence length="412" mass="44555">MNYRENIKEGTRSVRANLLRSILTALIIAIGITALVGMLTAVDGIQASVENSFAQLGVNSFDIQGTSARGRRRRRGRNQKIYPPIKYKQAKAYKTRLGFNAKVSITASLTGSAEAKYRSKKTNPNTWVLGANENYIVSKGYNLKRGRNFSPTEVTKGVNVCIIGDDLAKTLFEKVNPLNKLISVMGKRFSVIGVLKKVGGSFGGGSTDRAVIIPIELAHQIPTQSKPTFNITTSLNGPMDFMVAMGEAESLMRQIRQDKLGQPSSFEISRSESAADRMKNITGYLTIGGGVVGFITLLGAAIGLMNIMMVSVTERTREIGVRKALGATPFLIRQQFLAEAVVICLLGGIAGVFLGIMVGNVLSSVMGASGFIIPWVWIFVGLVVCVVVGIISGYYPAYKASKLDPIESLRFE</sequence>
<comment type="caution">
    <text evidence="10">The sequence shown here is derived from an EMBL/GenBank/DDBJ whole genome shotgun (WGS) entry which is preliminary data.</text>
</comment>
<keyword evidence="11" id="KW-1185">Reference proteome</keyword>
<dbReference type="InterPro" id="IPR050250">
    <property type="entry name" value="Macrolide_Exporter_MacB"/>
</dbReference>
<proteinExistence type="inferred from homology"/>
<comment type="subcellular location">
    <subcellularLocation>
        <location evidence="1">Cell membrane</location>
        <topology evidence="1">Multi-pass membrane protein</topology>
    </subcellularLocation>
</comment>
<feature type="domain" description="ABC3 transporter permease C-terminal" evidence="8">
    <location>
        <begin position="291"/>
        <end position="405"/>
    </location>
</feature>
<dbReference type="OrthoDB" id="9770036at2"/>
<protein>
    <submittedName>
        <fullName evidence="10">ABC transporter efflux protein</fullName>
    </submittedName>
</protein>
<feature type="transmembrane region" description="Helical" evidence="7">
    <location>
        <begin position="371"/>
        <end position="395"/>
    </location>
</feature>
<dbReference type="InterPro" id="IPR025857">
    <property type="entry name" value="MacB_PCD"/>
</dbReference>
<keyword evidence="3 7" id="KW-0812">Transmembrane</keyword>
<feature type="transmembrane region" description="Helical" evidence="7">
    <location>
        <begin position="336"/>
        <end position="359"/>
    </location>
</feature>
<accession>A1ZZC4</accession>
<keyword evidence="4 7" id="KW-1133">Transmembrane helix</keyword>
<dbReference type="AlphaFoldDB" id="A1ZZC4"/>
<dbReference type="InterPro" id="IPR003838">
    <property type="entry name" value="ABC3_permease_C"/>
</dbReference>
<feature type="transmembrane region" description="Helical" evidence="7">
    <location>
        <begin position="21"/>
        <end position="42"/>
    </location>
</feature>
<evidence type="ECO:0000256" key="5">
    <source>
        <dbReference type="ARBA" id="ARBA00023136"/>
    </source>
</evidence>
<feature type="domain" description="MacB-like periplasmic core" evidence="9">
    <location>
        <begin position="21"/>
        <end position="221"/>
    </location>
</feature>
<evidence type="ECO:0000256" key="7">
    <source>
        <dbReference type="SAM" id="Phobius"/>
    </source>
</evidence>
<evidence type="ECO:0000259" key="9">
    <source>
        <dbReference type="Pfam" id="PF12704"/>
    </source>
</evidence>
<dbReference type="GO" id="GO:0022857">
    <property type="term" value="F:transmembrane transporter activity"/>
    <property type="evidence" value="ECO:0007669"/>
    <property type="project" value="TreeGrafter"/>
</dbReference>
<gene>
    <name evidence="10" type="ORF">M23134_03662</name>
</gene>
<evidence type="ECO:0000256" key="2">
    <source>
        <dbReference type="ARBA" id="ARBA00022475"/>
    </source>
</evidence>
<feature type="transmembrane region" description="Helical" evidence="7">
    <location>
        <begin position="283"/>
        <end position="307"/>
    </location>
</feature>
<dbReference type="Proteomes" id="UP000004095">
    <property type="component" value="Unassembled WGS sequence"/>
</dbReference>
<dbReference type="PANTHER" id="PTHR30572:SF4">
    <property type="entry name" value="ABC TRANSPORTER PERMEASE YTRF"/>
    <property type="match status" value="1"/>
</dbReference>
<evidence type="ECO:0000313" key="10">
    <source>
        <dbReference type="EMBL" id="EAY24276.1"/>
    </source>
</evidence>
<evidence type="ECO:0000256" key="1">
    <source>
        <dbReference type="ARBA" id="ARBA00004651"/>
    </source>
</evidence>